<dbReference type="EMBL" id="FUXU01000085">
    <property type="protein sequence ID" value="SKA66236.1"/>
    <property type="molecule type" value="Genomic_DNA"/>
</dbReference>
<dbReference type="GO" id="GO:0065002">
    <property type="term" value="P:intracellular protein transmembrane transport"/>
    <property type="evidence" value="ECO:0007669"/>
    <property type="project" value="UniProtKB-UniRule"/>
</dbReference>
<keyword evidence="6 9" id="KW-1133">Transmembrane helix</keyword>
<dbReference type="InterPro" id="IPR022646">
    <property type="entry name" value="SecD/SecF_CS"/>
</dbReference>
<sequence>MSLINMNNATKWRHFGTLISFVLIALSIISLSTKGLNFGLDFTGGMISEVRLDPSLTANDIQHKLEAALHQPVTVVSGGESGDWVLRYAAPETLSDQPELKPLLESFSKQVEMINVSLMGPQVGQELAEQGGLAVLITLLVILGYLSYRFEWRLASGALLALLHDVFLLLGFFSITGMEFNLTVLAALLAVLGYSLNDSIIISDRIRELLKANVDLPIAELNNRAIASTLSRTLITSGTTLISVGSLWLLGGEPLFGFSVTMFIGIVAGTWSTMTIATIIPEMAKLGPQHYAPTPITDNP</sequence>
<keyword evidence="12" id="KW-1185">Reference proteome</keyword>
<comment type="subunit">
    <text evidence="9">Forms a complex with SecD. Part of the essential Sec protein translocation apparatus which comprises SecA, SecYEG and auxiliary proteins SecDF-YajC and YidC.</text>
</comment>
<dbReference type="RefSeq" id="WP_425291246.1">
    <property type="nucleotide sequence ID" value="NZ_FUXU01000085.1"/>
</dbReference>
<dbReference type="Pfam" id="PF07549">
    <property type="entry name" value="Sec_GG"/>
    <property type="match status" value="1"/>
</dbReference>
<keyword evidence="5 9" id="KW-0653">Protein transport</keyword>
<dbReference type="InterPro" id="IPR022645">
    <property type="entry name" value="SecD/SecF_bac"/>
</dbReference>
<dbReference type="GO" id="GO:0043952">
    <property type="term" value="P:protein transport by the Sec complex"/>
    <property type="evidence" value="ECO:0007669"/>
    <property type="project" value="UniProtKB-UniRule"/>
</dbReference>
<dbReference type="PANTHER" id="PTHR30081:SF8">
    <property type="entry name" value="PROTEIN TRANSLOCASE SUBUNIT SECF"/>
    <property type="match status" value="1"/>
</dbReference>
<feature type="transmembrane region" description="Helical" evidence="9">
    <location>
        <begin position="158"/>
        <end position="176"/>
    </location>
</feature>
<dbReference type="GO" id="GO:0006605">
    <property type="term" value="P:protein targeting"/>
    <property type="evidence" value="ECO:0007669"/>
    <property type="project" value="UniProtKB-UniRule"/>
</dbReference>
<feature type="transmembrane region" description="Helical" evidence="9">
    <location>
        <begin position="233"/>
        <end position="250"/>
    </location>
</feature>
<evidence type="ECO:0000313" key="11">
    <source>
        <dbReference type="EMBL" id="SKA66236.1"/>
    </source>
</evidence>
<dbReference type="InterPro" id="IPR055344">
    <property type="entry name" value="SecD_SecF_C_bact"/>
</dbReference>
<organism evidence="11 12">
    <name type="scientific">Enterovibrio nigricans DSM 22720</name>
    <dbReference type="NCBI Taxonomy" id="1121868"/>
    <lineage>
        <taxon>Bacteria</taxon>
        <taxon>Pseudomonadati</taxon>
        <taxon>Pseudomonadota</taxon>
        <taxon>Gammaproteobacteria</taxon>
        <taxon>Vibrionales</taxon>
        <taxon>Vibrionaceae</taxon>
        <taxon>Enterovibrio</taxon>
    </lineage>
</organism>
<protein>
    <recommendedName>
        <fullName evidence="9">Protein-export membrane protein SecF</fullName>
    </recommendedName>
</protein>
<feature type="domain" description="Protein export membrane protein SecD/SecF C-terminal" evidence="10">
    <location>
        <begin position="101"/>
        <end position="280"/>
    </location>
</feature>
<evidence type="ECO:0000256" key="8">
    <source>
        <dbReference type="ARBA" id="ARBA00023136"/>
    </source>
</evidence>
<feature type="transmembrane region" description="Helical" evidence="9">
    <location>
        <begin position="12"/>
        <end position="31"/>
    </location>
</feature>
<evidence type="ECO:0000259" key="10">
    <source>
        <dbReference type="Pfam" id="PF02355"/>
    </source>
</evidence>
<evidence type="ECO:0000256" key="5">
    <source>
        <dbReference type="ARBA" id="ARBA00022927"/>
    </source>
</evidence>
<dbReference type="InterPro" id="IPR022813">
    <property type="entry name" value="SecD/SecF_arch_bac"/>
</dbReference>
<dbReference type="Pfam" id="PF02355">
    <property type="entry name" value="SecD_SecF_C"/>
    <property type="match status" value="1"/>
</dbReference>
<keyword evidence="4 9" id="KW-0812">Transmembrane</keyword>
<evidence type="ECO:0000256" key="9">
    <source>
        <dbReference type="HAMAP-Rule" id="MF_01464"/>
    </source>
</evidence>
<feature type="transmembrane region" description="Helical" evidence="9">
    <location>
        <begin position="256"/>
        <end position="280"/>
    </location>
</feature>
<dbReference type="Gene3D" id="1.20.1640.10">
    <property type="entry name" value="Multidrug efflux transporter AcrB transmembrane domain"/>
    <property type="match status" value="1"/>
</dbReference>
<evidence type="ECO:0000256" key="2">
    <source>
        <dbReference type="ARBA" id="ARBA00022448"/>
    </source>
</evidence>
<dbReference type="NCBIfam" id="TIGR00966">
    <property type="entry name" value="transloc_SecF"/>
    <property type="match status" value="1"/>
</dbReference>
<dbReference type="GO" id="GO:0015450">
    <property type="term" value="F:protein-transporting ATPase activity"/>
    <property type="evidence" value="ECO:0007669"/>
    <property type="project" value="InterPro"/>
</dbReference>
<dbReference type="Proteomes" id="UP000190162">
    <property type="component" value="Unassembled WGS sequence"/>
</dbReference>
<dbReference type="GO" id="GO:0005886">
    <property type="term" value="C:plasma membrane"/>
    <property type="evidence" value="ECO:0007669"/>
    <property type="project" value="UniProtKB-SubCell"/>
</dbReference>
<feature type="transmembrane region" description="Helical" evidence="9">
    <location>
        <begin position="127"/>
        <end position="146"/>
    </location>
</feature>
<dbReference type="PRINTS" id="PR01755">
    <property type="entry name" value="SECFTRNLCASE"/>
</dbReference>
<dbReference type="AlphaFoldDB" id="A0A1T4VMS2"/>
<gene>
    <name evidence="9" type="primary">secF</name>
    <name evidence="11" type="ORF">SAMN02745132_04085</name>
</gene>
<evidence type="ECO:0000256" key="3">
    <source>
        <dbReference type="ARBA" id="ARBA00022475"/>
    </source>
</evidence>
<accession>A0A1T4VMS2</accession>
<keyword evidence="3 9" id="KW-1003">Cell membrane</keyword>
<comment type="similarity">
    <text evidence="9">Belongs to the SecD/SecF family. SecF subfamily.</text>
</comment>
<reference evidence="12" key="1">
    <citation type="submission" date="2017-02" db="EMBL/GenBank/DDBJ databases">
        <authorList>
            <person name="Varghese N."/>
            <person name="Submissions S."/>
        </authorList>
    </citation>
    <scope>NUCLEOTIDE SEQUENCE [LARGE SCALE GENOMIC DNA]</scope>
    <source>
        <strain evidence="12">DSM 22720</strain>
    </source>
</reference>
<keyword evidence="8 9" id="KW-0472">Membrane</keyword>
<comment type="subcellular location">
    <subcellularLocation>
        <location evidence="1 9">Cell membrane</location>
        <topology evidence="1 9">Multi-pass membrane protein</topology>
    </subcellularLocation>
</comment>
<evidence type="ECO:0000256" key="4">
    <source>
        <dbReference type="ARBA" id="ARBA00022692"/>
    </source>
</evidence>
<evidence type="ECO:0000256" key="6">
    <source>
        <dbReference type="ARBA" id="ARBA00022989"/>
    </source>
</evidence>
<proteinExistence type="inferred from homology"/>
<name>A0A1T4VMS2_9GAMM</name>
<evidence type="ECO:0000256" key="1">
    <source>
        <dbReference type="ARBA" id="ARBA00004651"/>
    </source>
</evidence>
<dbReference type="SUPFAM" id="SSF82866">
    <property type="entry name" value="Multidrug efflux transporter AcrB transmembrane domain"/>
    <property type="match status" value="1"/>
</dbReference>
<comment type="function">
    <text evidence="9">Part of the Sec protein translocase complex. Interacts with the SecYEG preprotein conducting channel. SecDF uses the proton motive force (PMF) to complete protein translocation after the ATP-dependent function of SecA.</text>
</comment>
<evidence type="ECO:0000256" key="7">
    <source>
        <dbReference type="ARBA" id="ARBA00023010"/>
    </source>
</evidence>
<dbReference type="InterPro" id="IPR005665">
    <property type="entry name" value="SecF_bac"/>
</dbReference>
<keyword evidence="7 9" id="KW-0811">Translocation</keyword>
<feature type="transmembrane region" description="Helical" evidence="9">
    <location>
        <begin position="182"/>
        <end position="202"/>
    </location>
</feature>
<keyword evidence="2 9" id="KW-0813">Transport</keyword>
<evidence type="ECO:0000313" key="12">
    <source>
        <dbReference type="Proteomes" id="UP000190162"/>
    </source>
</evidence>
<dbReference type="PANTHER" id="PTHR30081">
    <property type="entry name" value="PROTEIN-EXPORT MEMBRANE PROTEIN SEC"/>
    <property type="match status" value="1"/>
</dbReference>
<dbReference type="NCBIfam" id="TIGR00916">
    <property type="entry name" value="2A0604s01"/>
    <property type="match status" value="1"/>
</dbReference>
<dbReference type="HAMAP" id="MF_01464_B">
    <property type="entry name" value="SecF_B"/>
    <property type="match status" value="1"/>
</dbReference>
<dbReference type="InterPro" id="IPR048634">
    <property type="entry name" value="SecD_SecF_C"/>
</dbReference>